<dbReference type="PANTHER" id="PTHR34849">
    <property type="entry name" value="SSL5025 PROTEIN"/>
    <property type="match status" value="1"/>
</dbReference>
<reference evidence="2" key="1">
    <citation type="journal article" date="2019" name="Int. J. Syst. Evol. Microbiol.">
        <title>The Global Catalogue of Microorganisms (GCM) 10K type strain sequencing project: providing services to taxonomists for standard genome sequencing and annotation.</title>
        <authorList>
            <consortium name="The Broad Institute Genomics Platform"/>
            <consortium name="The Broad Institute Genome Sequencing Center for Infectious Disease"/>
            <person name="Wu L."/>
            <person name="Ma J."/>
        </authorList>
    </citation>
    <scope>NUCLEOTIDE SEQUENCE [LARGE SCALE GENOMIC DNA]</scope>
    <source>
        <strain evidence="2">CCM 8391</strain>
    </source>
</reference>
<dbReference type="InterPro" id="IPR007367">
    <property type="entry name" value="DUF433"/>
</dbReference>
<evidence type="ECO:0000313" key="1">
    <source>
        <dbReference type="EMBL" id="MFC5996910.1"/>
    </source>
</evidence>
<protein>
    <submittedName>
        <fullName evidence="1">DUF433 domain-containing protein</fullName>
    </submittedName>
</protein>
<dbReference type="Proteomes" id="UP001596302">
    <property type="component" value="Unassembled WGS sequence"/>
</dbReference>
<keyword evidence="2" id="KW-1185">Reference proteome</keyword>
<comment type="caution">
    <text evidence="1">The sequence shown here is derived from an EMBL/GenBank/DDBJ whole genome shotgun (WGS) entry which is preliminary data.</text>
</comment>
<dbReference type="SUPFAM" id="SSF46689">
    <property type="entry name" value="Homeodomain-like"/>
    <property type="match status" value="1"/>
</dbReference>
<dbReference type="EMBL" id="JBHSQW010000044">
    <property type="protein sequence ID" value="MFC5996910.1"/>
    <property type="molecule type" value="Genomic_DNA"/>
</dbReference>
<gene>
    <name evidence="1" type="ORF">ACFQE5_22120</name>
</gene>
<name>A0ABW1J8Q3_9PSEU</name>
<dbReference type="Pfam" id="PF04255">
    <property type="entry name" value="DUF433"/>
    <property type="match status" value="1"/>
</dbReference>
<sequence length="159" mass="17695">MPETCGRDLVGTVRVHPDDDPTGLDARRIIRLDWIDGWTWITGRPDHSGLYLRDAEVQAWRVQSLPALARILGHPDPADPGTDELLIVTHPARRGGRPTIGHTRLDVATIWEWLAAGETVEQICAAYPHVTAGQVRVVEALRADLTDHDTDDDTDEETR</sequence>
<dbReference type="InterPro" id="IPR009057">
    <property type="entry name" value="Homeodomain-like_sf"/>
</dbReference>
<organism evidence="1 2">
    <name type="scientific">Pseudonocardia hispaniensis</name>
    <dbReference type="NCBI Taxonomy" id="904933"/>
    <lineage>
        <taxon>Bacteria</taxon>
        <taxon>Bacillati</taxon>
        <taxon>Actinomycetota</taxon>
        <taxon>Actinomycetes</taxon>
        <taxon>Pseudonocardiales</taxon>
        <taxon>Pseudonocardiaceae</taxon>
        <taxon>Pseudonocardia</taxon>
    </lineage>
</organism>
<accession>A0ABW1J8Q3</accession>
<dbReference type="InterPro" id="IPR036388">
    <property type="entry name" value="WH-like_DNA-bd_sf"/>
</dbReference>
<evidence type="ECO:0000313" key="2">
    <source>
        <dbReference type="Proteomes" id="UP001596302"/>
    </source>
</evidence>
<dbReference type="RefSeq" id="WP_379587777.1">
    <property type="nucleotide sequence ID" value="NZ_JBHSQW010000044.1"/>
</dbReference>
<proteinExistence type="predicted"/>
<dbReference type="Gene3D" id="1.10.10.10">
    <property type="entry name" value="Winged helix-like DNA-binding domain superfamily/Winged helix DNA-binding domain"/>
    <property type="match status" value="1"/>
</dbReference>
<dbReference type="PANTHER" id="PTHR34849:SF3">
    <property type="entry name" value="SSR2962 PROTEIN"/>
    <property type="match status" value="1"/>
</dbReference>